<keyword evidence="15" id="KW-0460">Magnesium</keyword>
<dbReference type="PIRSF" id="PIRSF038147">
    <property type="entry name" value="Ser/Thr_PK_RIO1"/>
    <property type="match status" value="1"/>
</dbReference>
<dbReference type="EC" id="2.7.11.1" evidence="4 18"/>
<evidence type="ECO:0000256" key="7">
    <source>
        <dbReference type="ARBA" id="ARBA00022517"/>
    </source>
</evidence>
<dbReference type="GO" id="GO:0005737">
    <property type="term" value="C:cytoplasm"/>
    <property type="evidence" value="ECO:0007669"/>
    <property type="project" value="UniProtKB-SubCell"/>
</dbReference>
<dbReference type="Gene3D" id="1.10.510.10">
    <property type="entry name" value="Transferase(Phosphotransferase) domain 1"/>
    <property type="match status" value="1"/>
</dbReference>
<keyword evidence="7" id="KW-0690">Ribosome biogenesis</keyword>
<dbReference type="InterPro" id="IPR011009">
    <property type="entry name" value="Kinase-like_dom_sf"/>
</dbReference>
<feature type="compositionally biased region" description="Acidic residues" evidence="22">
    <location>
        <begin position="85"/>
        <end position="104"/>
    </location>
</feature>
<feature type="binding site" evidence="20">
    <location>
        <position position="298"/>
    </location>
    <ligand>
        <name>ATP</name>
        <dbReference type="ChEBI" id="CHEBI:30616"/>
    </ligand>
</feature>
<evidence type="ECO:0000259" key="23">
    <source>
        <dbReference type="SMART" id="SM00090"/>
    </source>
</evidence>
<dbReference type="Pfam" id="PF01163">
    <property type="entry name" value="RIO1"/>
    <property type="match status" value="1"/>
</dbReference>
<evidence type="ECO:0000256" key="4">
    <source>
        <dbReference type="ARBA" id="ARBA00012513"/>
    </source>
</evidence>
<dbReference type="GO" id="GO:0106310">
    <property type="term" value="F:protein serine kinase activity"/>
    <property type="evidence" value="ECO:0007669"/>
    <property type="project" value="RHEA"/>
</dbReference>
<protein>
    <recommendedName>
        <fullName evidence="5 18">Serine/threonine-protein kinase RIO1</fullName>
        <ecNumber evidence="4 18">2.7.11.1</ecNumber>
    </recommendedName>
</protein>
<dbReference type="OMA" id="HPMSLDF"/>
<evidence type="ECO:0000256" key="16">
    <source>
        <dbReference type="ARBA" id="ARBA00047899"/>
    </source>
</evidence>
<evidence type="ECO:0000256" key="21">
    <source>
        <dbReference type="PIRSR" id="PIRSR038147-3"/>
    </source>
</evidence>
<dbReference type="InterPro" id="IPR018934">
    <property type="entry name" value="RIO_dom"/>
</dbReference>
<proteinExistence type="inferred from homology"/>
<dbReference type="InterPro" id="IPR051272">
    <property type="entry name" value="RIO-type_Ser/Thr_kinase"/>
</dbReference>
<keyword evidence="25" id="KW-1185">Reference proteome</keyword>
<feature type="binding site" evidence="20">
    <location>
        <position position="233"/>
    </location>
    <ligand>
        <name>ATP</name>
        <dbReference type="ChEBI" id="CHEBI:30616"/>
    </ligand>
</feature>
<feature type="compositionally biased region" description="Low complexity" evidence="22">
    <location>
        <begin position="59"/>
        <end position="69"/>
    </location>
</feature>
<dbReference type="InterPro" id="IPR018935">
    <property type="entry name" value="RIO_kinase_CS"/>
</dbReference>
<comment type="similarity">
    <text evidence="3 18">Belongs to the protein kinase superfamily. RIO-type Ser/Thr kinase family.</text>
</comment>
<dbReference type="CDD" id="cd05147">
    <property type="entry name" value="RIO1_euk"/>
    <property type="match status" value="1"/>
</dbReference>
<evidence type="ECO:0000256" key="5">
    <source>
        <dbReference type="ARBA" id="ARBA00016038"/>
    </source>
</evidence>
<keyword evidence="11 18" id="KW-0547">Nucleotide-binding</keyword>
<evidence type="ECO:0000256" key="22">
    <source>
        <dbReference type="SAM" id="MobiDB-lite"/>
    </source>
</evidence>
<dbReference type="AlphaFoldDB" id="A0A1D2NEM4"/>
<comment type="cofactor">
    <cofactor evidence="1 21">
        <name>Mg(2+)</name>
        <dbReference type="ChEBI" id="CHEBI:18420"/>
    </cofactor>
</comment>
<evidence type="ECO:0000256" key="2">
    <source>
        <dbReference type="ARBA" id="ARBA00004496"/>
    </source>
</evidence>
<evidence type="ECO:0000256" key="19">
    <source>
        <dbReference type="PIRSR" id="PIRSR038147-1"/>
    </source>
</evidence>
<feature type="domain" description="RIO kinase" evidence="23">
    <location>
        <begin position="176"/>
        <end position="429"/>
    </location>
</feature>
<keyword evidence="13" id="KW-0378">Hydrolase</keyword>
<evidence type="ECO:0000256" key="3">
    <source>
        <dbReference type="ARBA" id="ARBA00009196"/>
    </source>
</evidence>
<evidence type="ECO:0000256" key="18">
    <source>
        <dbReference type="PIRNR" id="PIRNR038147"/>
    </source>
</evidence>
<evidence type="ECO:0000256" key="9">
    <source>
        <dbReference type="ARBA" id="ARBA00022679"/>
    </source>
</evidence>
<dbReference type="OrthoDB" id="205248at2759"/>
<feature type="active site" description="4-aspartylphosphate intermediate" evidence="19">
    <location>
        <position position="384"/>
    </location>
</feature>
<feature type="region of interest" description="Disordered" evidence="22">
    <location>
        <begin position="514"/>
        <end position="616"/>
    </location>
</feature>
<keyword evidence="6" id="KW-0963">Cytoplasm</keyword>
<evidence type="ECO:0000256" key="13">
    <source>
        <dbReference type="ARBA" id="ARBA00022801"/>
    </source>
</evidence>
<comment type="subcellular location">
    <subcellularLocation>
        <location evidence="2">Cytoplasm</location>
    </subcellularLocation>
</comment>
<keyword evidence="10" id="KW-0479">Metal-binding</keyword>
<evidence type="ECO:0000256" key="15">
    <source>
        <dbReference type="ARBA" id="ARBA00022842"/>
    </source>
</evidence>
<evidence type="ECO:0000256" key="10">
    <source>
        <dbReference type="ARBA" id="ARBA00022723"/>
    </source>
</evidence>
<dbReference type="GO" id="GO:0016787">
    <property type="term" value="F:hydrolase activity"/>
    <property type="evidence" value="ECO:0007669"/>
    <property type="project" value="UniProtKB-KW"/>
</dbReference>
<evidence type="ECO:0000256" key="11">
    <source>
        <dbReference type="ARBA" id="ARBA00022741"/>
    </source>
</evidence>
<evidence type="ECO:0000256" key="1">
    <source>
        <dbReference type="ARBA" id="ARBA00001946"/>
    </source>
</evidence>
<name>A0A1D2NEM4_ORCCI</name>
<dbReference type="SUPFAM" id="SSF56112">
    <property type="entry name" value="Protein kinase-like (PK-like)"/>
    <property type="match status" value="1"/>
</dbReference>
<reference evidence="24 25" key="1">
    <citation type="journal article" date="2016" name="Genome Biol. Evol.">
        <title>Gene Family Evolution Reflects Adaptation to Soil Environmental Stressors in the Genome of the Collembolan Orchesella cincta.</title>
        <authorList>
            <person name="Faddeeva-Vakhrusheva A."/>
            <person name="Derks M.F."/>
            <person name="Anvar S.Y."/>
            <person name="Agamennone V."/>
            <person name="Suring W."/>
            <person name="Smit S."/>
            <person name="van Straalen N.M."/>
            <person name="Roelofs D."/>
        </authorList>
    </citation>
    <scope>NUCLEOTIDE SEQUENCE [LARGE SCALE GENOMIC DNA]</scope>
    <source>
        <tissue evidence="24">Mixed pool</tissue>
    </source>
</reference>
<keyword evidence="12 18" id="KW-0418">Kinase</keyword>
<dbReference type="Proteomes" id="UP000094527">
    <property type="component" value="Unassembled WGS sequence"/>
</dbReference>
<dbReference type="GO" id="GO:0005524">
    <property type="term" value="F:ATP binding"/>
    <property type="evidence" value="ECO:0007669"/>
    <property type="project" value="UniProtKB-KW"/>
</dbReference>
<evidence type="ECO:0000256" key="14">
    <source>
        <dbReference type="ARBA" id="ARBA00022840"/>
    </source>
</evidence>
<dbReference type="STRING" id="48709.A0A1D2NEM4"/>
<evidence type="ECO:0000256" key="17">
    <source>
        <dbReference type="ARBA" id="ARBA00048679"/>
    </source>
</evidence>
<sequence>MASASTPPGRYEYAGYSEQMLEGAYIPWKPTEHPVCDGQFDDDEDDEGVETTITVGKEVAGSASQSGSVPSGGGVTNAYTRVEGAEDINSEEEDDEDTDYSEGYDEDDYQFWDERNGPNCQSNHKNLQTSDELFRKFSSKISVEKYEGVENLPSGAGNKILSTNKRALGQRVKVKDKQDRATVEQVLDPRTRMILYKLLSSGKIVSIDGCISTGKEANVYHATGPDNSALAIKIFKTSILTFKARDKYVSGEFRFRQGYCKKNPRKMVRLWAEKEFRNLQRIHTTGMIKSHVLVMDFIGEDGWPCPLLKDVKFNEIEFNDNEQNSDQVAAETSENDPVLNLVANLYKQCLVILYRLFNHCKLVHADFSEFNLILKDNKELYVIDVSQSVEHDHPRSLDFLRHDIKNVQEFFGKHILVGDYKDIFEFITSPTVDDSNCDAVLDGILKNAKKLESFNVSDEVFRQTHIPRKMQEVVDYERDYQKMKMGETELVYTKIMGMKSDMSGPEVVNRICSRPQESSSKVDDSPQTPASAENKENADRDGDDESESDTETVSTSESEDEEGGKEVASRPKNETAEEKKLRKKQVKEEKAEKRKSKVKKHVKKRKEKLAHANSKR</sequence>
<dbReference type="FunFam" id="3.30.200.20:FF:000148">
    <property type="entry name" value="Serine/threonine-protein kinase RIO1"/>
    <property type="match status" value="1"/>
</dbReference>
<evidence type="ECO:0000256" key="20">
    <source>
        <dbReference type="PIRSR" id="PIRSR038147-2"/>
    </source>
</evidence>
<evidence type="ECO:0000256" key="8">
    <source>
        <dbReference type="ARBA" id="ARBA00022527"/>
    </source>
</evidence>
<dbReference type="GO" id="GO:0046872">
    <property type="term" value="F:metal ion binding"/>
    <property type="evidence" value="ECO:0007669"/>
    <property type="project" value="UniProtKB-KW"/>
</dbReference>
<evidence type="ECO:0000256" key="6">
    <source>
        <dbReference type="ARBA" id="ARBA00022490"/>
    </source>
</evidence>
<dbReference type="InterPro" id="IPR017407">
    <property type="entry name" value="Ser/Thr_kinase_Rio1"/>
</dbReference>
<feature type="compositionally biased region" description="Basic residues" evidence="22">
    <location>
        <begin position="593"/>
        <end position="616"/>
    </location>
</feature>
<gene>
    <name evidence="24" type="ORF">Ocin01_02990</name>
</gene>
<feature type="compositionally biased region" description="Basic and acidic residues" evidence="22">
    <location>
        <begin position="564"/>
        <end position="592"/>
    </location>
</feature>
<feature type="compositionally biased region" description="Polar residues" evidence="22">
    <location>
        <begin position="515"/>
        <end position="531"/>
    </location>
</feature>
<comment type="caution">
    <text evidence="24">The sequence shown here is derived from an EMBL/GenBank/DDBJ whole genome shotgun (WGS) entry which is preliminary data.</text>
</comment>
<comment type="catalytic activity">
    <reaction evidence="17 18">
        <text>L-seryl-[protein] + ATP = O-phospho-L-seryl-[protein] + ADP + H(+)</text>
        <dbReference type="Rhea" id="RHEA:17989"/>
        <dbReference type="Rhea" id="RHEA-COMP:9863"/>
        <dbReference type="Rhea" id="RHEA-COMP:11604"/>
        <dbReference type="ChEBI" id="CHEBI:15378"/>
        <dbReference type="ChEBI" id="CHEBI:29999"/>
        <dbReference type="ChEBI" id="CHEBI:30616"/>
        <dbReference type="ChEBI" id="CHEBI:83421"/>
        <dbReference type="ChEBI" id="CHEBI:456216"/>
        <dbReference type="EC" id="2.7.11.1"/>
    </reaction>
</comment>
<dbReference type="EMBL" id="LJIJ01000066">
    <property type="protein sequence ID" value="ODN03677.1"/>
    <property type="molecule type" value="Genomic_DNA"/>
</dbReference>
<feature type="compositionally biased region" description="Acidic residues" evidence="22">
    <location>
        <begin position="541"/>
        <end position="550"/>
    </location>
</feature>
<feature type="compositionally biased region" description="Acidic residues" evidence="22">
    <location>
        <begin position="39"/>
        <end position="49"/>
    </location>
</feature>
<evidence type="ECO:0000313" key="24">
    <source>
        <dbReference type="EMBL" id="ODN03677.1"/>
    </source>
</evidence>
<evidence type="ECO:0000313" key="25">
    <source>
        <dbReference type="Proteomes" id="UP000094527"/>
    </source>
</evidence>
<dbReference type="InterPro" id="IPR000687">
    <property type="entry name" value="RIO_kinase"/>
</dbReference>
<feature type="region of interest" description="Disordered" evidence="22">
    <location>
        <begin position="34"/>
        <end position="104"/>
    </location>
</feature>
<comment type="catalytic activity">
    <reaction evidence="16 18">
        <text>L-threonyl-[protein] + ATP = O-phospho-L-threonyl-[protein] + ADP + H(+)</text>
        <dbReference type="Rhea" id="RHEA:46608"/>
        <dbReference type="Rhea" id="RHEA-COMP:11060"/>
        <dbReference type="Rhea" id="RHEA-COMP:11605"/>
        <dbReference type="ChEBI" id="CHEBI:15378"/>
        <dbReference type="ChEBI" id="CHEBI:30013"/>
        <dbReference type="ChEBI" id="CHEBI:30616"/>
        <dbReference type="ChEBI" id="CHEBI:61977"/>
        <dbReference type="ChEBI" id="CHEBI:456216"/>
        <dbReference type="EC" id="2.7.11.1"/>
    </reaction>
</comment>
<keyword evidence="8 18" id="KW-0723">Serine/threonine-protein kinase</keyword>
<feature type="binding site" evidence="21">
    <location>
        <position position="371"/>
    </location>
    <ligand>
        <name>Mg(2+)</name>
        <dbReference type="ChEBI" id="CHEBI:18420"/>
    </ligand>
</feature>
<feature type="binding site" evidence="21">
    <location>
        <position position="384"/>
    </location>
    <ligand>
        <name>Mg(2+)</name>
        <dbReference type="ChEBI" id="CHEBI:18420"/>
    </ligand>
</feature>
<dbReference type="PROSITE" id="PS01245">
    <property type="entry name" value="RIO1"/>
    <property type="match status" value="1"/>
</dbReference>
<dbReference type="GO" id="GO:0004674">
    <property type="term" value="F:protein serine/threonine kinase activity"/>
    <property type="evidence" value="ECO:0007669"/>
    <property type="project" value="UniProtKB-KW"/>
</dbReference>
<keyword evidence="9 18" id="KW-0808">Transferase</keyword>
<dbReference type="GO" id="GO:0042254">
    <property type="term" value="P:ribosome biogenesis"/>
    <property type="evidence" value="ECO:0007669"/>
    <property type="project" value="UniProtKB-KW"/>
</dbReference>
<dbReference type="Gene3D" id="3.30.200.20">
    <property type="entry name" value="Phosphorylase Kinase, domain 1"/>
    <property type="match status" value="1"/>
</dbReference>
<accession>A0A1D2NEM4</accession>
<evidence type="ECO:0000256" key="12">
    <source>
        <dbReference type="ARBA" id="ARBA00022777"/>
    </source>
</evidence>
<feature type="active site" description="Proton acceptor" evidence="19">
    <location>
        <position position="366"/>
    </location>
</feature>
<keyword evidence="14 18" id="KW-0067">ATP-binding</keyword>
<organism evidence="24 25">
    <name type="scientific">Orchesella cincta</name>
    <name type="common">Springtail</name>
    <name type="synonym">Podura cincta</name>
    <dbReference type="NCBI Taxonomy" id="48709"/>
    <lineage>
        <taxon>Eukaryota</taxon>
        <taxon>Metazoa</taxon>
        <taxon>Ecdysozoa</taxon>
        <taxon>Arthropoda</taxon>
        <taxon>Hexapoda</taxon>
        <taxon>Collembola</taxon>
        <taxon>Entomobryomorpha</taxon>
        <taxon>Entomobryoidea</taxon>
        <taxon>Orchesellidae</taxon>
        <taxon>Orchesellinae</taxon>
        <taxon>Orchesella</taxon>
    </lineage>
</organism>
<dbReference type="PANTHER" id="PTHR45723">
    <property type="entry name" value="SERINE/THREONINE-PROTEIN KINASE RIO1"/>
    <property type="match status" value="1"/>
</dbReference>
<dbReference type="SMART" id="SM00090">
    <property type="entry name" value="RIO"/>
    <property type="match status" value="1"/>
</dbReference>